<name>A0A1B4VC10_9GAMM</name>
<evidence type="ECO:0000256" key="5">
    <source>
        <dbReference type="ARBA" id="ARBA00022692"/>
    </source>
</evidence>
<dbReference type="GO" id="GO:0015288">
    <property type="term" value="F:porin activity"/>
    <property type="evidence" value="ECO:0007669"/>
    <property type="project" value="TreeGrafter"/>
</dbReference>
<keyword evidence="4" id="KW-1134">Transmembrane beta strand</keyword>
<keyword evidence="6" id="KW-0472">Membrane</keyword>
<dbReference type="EMBL" id="AP014936">
    <property type="protein sequence ID" value="BAU48571.1"/>
    <property type="molecule type" value="Genomic_DNA"/>
</dbReference>
<dbReference type="NCBIfam" id="TIGR01844">
    <property type="entry name" value="type_I_sec_TolC"/>
    <property type="match status" value="1"/>
</dbReference>
<dbReference type="Proteomes" id="UP000218899">
    <property type="component" value="Chromosome"/>
</dbReference>
<accession>A0A1B4VC10</accession>
<evidence type="ECO:0000256" key="2">
    <source>
        <dbReference type="ARBA" id="ARBA00007613"/>
    </source>
</evidence>
<evidence type="ECO:0000256" key="1">
    <source>
        <dbReference type="ARBA" id="ARBA00004442"/>
    </source>
</evidence>
<dbReference type="InterPro" id="IPR010130">
    <property type="entry name" value="T1SS_OMP_TolC"/>
</dbReference>
<dbReference type="PANTHER" id="PTHR30026:SF20">
    <property type="entry name" value="OUTER MEMBRANE PROTEIN TOLC"/>
    <property type="match status" value="1"/>
</dbReference>
<sequence>MRCVSWRSIFGRHEPRPRTLQSERSRTLSALALCILGFPAGALADDLLAVYRQARDYDARWRSANAAYRAGLEKLPQGRSLLLPSLALKGQKIYTDGDIEYLDPSPFTSGERDYDFGEYGVDLTQPLYRKESFALYGKAKAHVGLVEADFRAAQVDLIERVADSYFEMLFAQHDVRLSEAETASFKSQWERARERHRAGIATLLDVYETQAKYDLAVSNELKARKELDIKRESLRKLLGHVPAELAELMPQPTLPTVRPETADEWVAIAEKHNPQLASVRFAAEEAEQELQRARGSHHPTVDFVAGYSMTRTTGSVYTDSASRAELYSYGVQVEVPLYKGGALNSQVREAASLRDKAKEDLEEVRRTVALETRQAFLEVTHSLAEMKAMEQALRSAELQLSSTKSGLNAGVRTTTDLLQAEQQVFAAKRDLARARYAYCTKIVQLHAAAGTADEEILAVINALLAGAQGTASKT</sequence>
<dbReference type="InterPro" id="IPR003423">
    <property type="entry name" value="OMP_efflux"/>
</dbReference>
<dbReference type="GO" id="GO:0009279">
    <property type="term" value="C:cell outer membrane"/>
    <property type="evidence" value="ECO:0007669"/>
    <property type="project" value="UniProtKB-SubCell"/>
</dbReference>
<dbReference type="SUPFAM" id="SSF56954">
    <property type="entry name" value="Outer membrane efflux proteins (OEP)"/>
    <property type="match status" value="1"/>
</dbReference>
<evidence type="ECO:0000313" key="10">
    <source>
        <dbReference type="Proteomes" id="UP000218899"/>
    </source>
</evidence>
<keyword evidence="5" id="KW-0812">Transmembrane</keyword>
<keyword evidence="10" id="KW-1185">Reference proteome</keyword>
<keyword evidence="7" id="KW-0998">Cell outer membrane</keyword>
<dbReference type="Gene3D" id="1.20.1600.10">
    <property type="entry name" value="Outer membrane efflux proteins (OEP)"/>
    <property type="match status" value="1"/>
</dbReference>
<dbReference type="RefSeq" id="WP_096461063.1">
    <property type="nucleotide sequence ID" value="NZ_AP014936.1"/>
</dbReference>
<dbReference type="PANTHER" id="PTHR30026">
    <property type="entry name" value="OUTER MEMBRANE PROTEIN TOLC"/>
    <property type="match status" value="1"/>
</dbReference>
<organism evidence="9 10">
    <name type="scientific">Sulfurifustis variabilis</name>
    <dbReference type="NCBI Taxonomy" id="1675686"/>
    <lineage>
        <taxon>Bacteria</taxon>
        <taxon>Pseudomonadati</taxon>
        <taxon>Pseudomonadota</taxon>
        <taxon>Gammaproteobacteria</taxon>
        <taxon>Acidiferrobacterales</taxon>
        <taxon>Acidiferrobacteraceae</taxon>
        <taxon>Sulfurifustis</taxon>
    </lineage>
</organism>
<dbReference type="OrthoDB" id="9813458at2"/>
<gene>
    <name evidence="9" type="ORF">SVA_2019</name>
</gene>
<protein>
    <submittedName>
        <fullName evidence="9">Channel protein TolC</fullName>
    </submittedName>
</protein>
<reference evidence="9 10" key="1">
    <citation type="submission" date="2015-08" db="EMBL/GenBank/DDBJ databases">
        <title>Complete genome sequence of Sulfurifustis variabilis.</title>
        <authorList>
            <person name="Miura A."/>
            <person name="Kojima H."/>
            <person name="Fukui M."/>
        </authorList>
    </citation>
    <scope>NUCLEOTIDE SEQUENCE [LARGE SCALE GENOMIC DNA]</scope>
    <source>
        <strain evidence="10">skN76</strain>
    </source>
</reference>
<evidence type="ECO:0000256" key="3">
    <source>
        <dbReference type="ARBA" id="ARBA00022448"/>
    </source>
</evidence>
<dbReference type="KEGG" id="sva:SVA_2019"/>
<evidence type="ECO:0000256" key="7">
    <source>
        <dbReference type="ARBA" id="ARBA00023237"/>
    </source>
</evidence>
<feature type="coiled-coil region" evidence="8">
    <location>
        <begin position="347"/>
        <end position="374"/>
    </location>
</feature>
<evidence type="ECO:0000313" key="9">
    <source>
        <dbReference type="EMBL" id="BAU48571.1"/>
    </source>
</evidence>
<keyword evidence="3" id="KW-0813">Transport</keyword>
<keyword evidence="8" id="KW-0175">Coiled coil</keyword>
<comment type="subcellular location">
    <subcellularLocation>
        <location evidence="1">Cell outer membrane</location>
    </subcellularLocation>
</comment>
<evidence type="ECO:0000256" key="4">
    <source>
        <dbReference type="ARBA" id="ARBA00022452"/>
    </source>
</evidence>
<dbReference type="InterPro" id="IPR051906">
    <property type="entry name" value="TolC-like"/>
</dbReference>
<dbReference type="GO" id="GO:0015562">
    <property type="term" value="F:efflux transmembrane transporter activity"/>
    <property type="evidence" value="ECO:0007669"/>
    <property type="project" value="InterPro"/>
</dbReference>
<comment type="similarity">
    <text evidence="2">Belongs to the outer membrane factor (OMF) (TC 1.B.17) family.</text>
</comment>
<proteinExistence type="inferred from homology"/>
<dbReference type="AlphaFoldDB" id="A0A1B4VC10"/>
<evidence type="ECO:0000256" key="6">
    <source>
        <dbReference type="ARBA" id="ARBA00023136"/>
    </source>
</evidence>
<dbReference type="GO" id="GO:1990281">
    <property type="term" value="C:efflux pump complex"/>
    <property type="evidence" value="ECO:0007669"/>
    <property type="project" value="TreeGrafter"/>
</dbReference>
<evidence type="ECO:0000256" key="8">
    <source>
        <dbReference type="SAM" id="Coils"/>
    </source>
</evidence>
<dbReference type="Pfam" id="PF02321">
    <property type="entry name" value="OEP"/>
    <property type="match status" value="2"/>
</dbReference>